<keyword evidence="3" id="KW-1185">Reference proteome</keyword>
<evidence type="ECO:0000256" key="1">
    <source>
        <dbReference type="SAM" id="MobiDB-lite"/>
    </source>
</evidence>
<proteinExistence type="predicted"/>
<protein>
    <submittedName>
        <fullName evidence="2">Uncharacterized protein</fullName>
    </submittedName>
</protein>
<feature type="region of interest" description="Disordered" evidence="1">
    <location>
        <begin position="1"/>
        <end position="35"/>
    </location>
</feature>
<comment type="caution">
    <text evidence="2">The sequence shown here is derived from an EMBL/GenBank/DDBJ whole genome shotgun (WGS) entry which is preliminary data.</text>
</comment>
<accession>A0AAV5WI48</accession>
<evidence type="ECO:0000313" key="2">
    <source>
        <dbReference type="EMBL" id="GMT29484.1"/>
    </source>
</evidence>
<dbReference type="AlphaFoldDB" id="A0AAV5WI48"/>
<evidence type="ECO:0000313" key="3">
    <source>
        <dbReference type="Proteomes" id="UP001432322"/>
    </source>
</evidence>
<reference evidence="2" key="1">
    <citation type="submission" date="2023-10" db="EMBL/GenBank/DDBJ databases">
        <title>Genome assembly of Pristionchus species.</title>
        <authorList>
            <person name="Yoshida K."/>
            <person name="Sommer R.J."/>
        </authorList>
    </citation>
    <scope>NUCLEOTIDE SEQUENCE</scope>
    <source>
        <strain evidence="2">RS5133</strain>
    </source>
</reference>
<feature type="compositionally biased region" description="Polar residues" evidence="1">
    <location>
        <begin position="23"/>
        <end position="35"/>
    </location>
</feature>
<dbReference type="Proteomes" id="UP001432322">
    <property type="component" value="Unassembled WGS sequence"/>
</dbReference>
<dbReference type="EMBL" id="BTSY01000005">
    <property type="protein sequence ID" value="GMT29484.1"/>
    <property type="molecule type" value="Genomic_DNA"/>
</dbReference>
<sequence>MSKHIMHCRNGLSKSKQCEKRQYSQSKNTSSDSLDTQQERLNGLATLPLGSSAYRSTVEDTRKFRLILLKENEFDDLIRDHQFLFNDPDILISDIHSNGSLKCSSFENSWETALCPKLLSIGEEDEDLDLDNIRREAGGDSNGTALLLLLNLVNRSVAGLHRKAKTTHLFNHFQSQTTVHEAAESLNRAKTPYPSLLRIGSQATVMVYLGDLVVPTPSFARSLLFIVSLLYHTKLNSPRPLARLYNFVKVLIGVKGAQTQDCLFTLHSQLTSE</sequence>
<gene>
    <name evidence="2" type="ORF">PFISCL1PPCAC_20781</name>
</gene>
<name>A0AAV5WI48_9BILA</name>
<organism evidence="2 3">
    <name type="scientific">Pristionchus fissidentatus</name>
    <dbReference type="NCBI Taxonomy" id="1538716"/>
    <lineage>
        <taxon>Eukaryota</taxon>
        <taxon>Metazoa</taxon>
        <taxon>Ecdysozoa</taxon>
        <taxon>Nematoda</taxon>
        <taxon>Chromadorea</taxon>
        <taxon>Rhabditida</taxon>
        <taxon>Rhabditina</taxon>
        <taxon>Diplogasteromorpha</taxon>
        <taxon>Diplogasteroidea</taxon>
        <taxon>Neodiplogasteridae</taxon>
        <taxon>Pristionchus</taxon>
    </lineage>
</organism>